<feature type="compositionally biased region" description="Basic and acidic residues" evidence="4">
    <location>
        <begin position="340"/>
        <end position="358"/>
    </location>
</feature>
<keyword evidence="3" id="KW-0804">Transcription</keyword>
<evidence type="ECO:0000259" key="5">
    <source>
        <dbReference type="PROSITE" id="PS50932"/>
    </source>
</evidence>
<gene>
    <name evidence="6" type="ORF">JOF44_002363</name>
</gene>
<sequence length="384" mass="40909">MVSEKVARELPTLRQVAAAAGVSIKTASRALNGEAHVAPATSDRVKEAASALGYRRNLLARDLRAHAGADVVGMVIADAANPFYADIALAAGAVLGEQGLLLFIGVSDKDPASEERIISGFLERRVAGLLVVSSREDHPQLRSEAERGVPTVFLDRPARDLAVDEVLFDNLEGARAAVDHLLEQGHRRIGVIGDLGSLPTHHERIAGVRRALTEAGVPVREDLFVTDVHDADGAEAAMRGLLTLSAPPTAVFTTNNRMAVGALRAVSRRDDLPALIGFDDFELAEVLGMSVVSNSPAEMGERGARMLLERVRGGSGPSRRVRLATELVVRRSTVTPLERSGGDDRAAVTGRRSPDAPRPEPPVVRVRSGALSPPSRRGRGRRQP</sequence>
<reference evidence="6 7" key="1">
    <citation type="submission" date="2021-03" db="EMBL/GenBank/DDBJ databases">
        <title>Sequencing the genomes of 1000 actinobacteria strains.</title>
        <authorList>
            <person name="Klenk H.-P."/>
        </authorList>
    </citation>
    <scope>NUCLEOTIDE SEQUENCE [LARGE SCALE GENOMIC DNA]</scope>
    <source>
        <strain evidence="6 7">DSM 14564</strain>
    </source>
</reference>
<keyword evidence="7" id="KW-1185">Reference proteome</keyword>
<dbReference type="Pfam" id="PF00356">
    <property type="entry name" value="LacI"/>
    <property type="match status" value="1"/>
</dbReference>
<evidence type="ECO:0000256" key="2">
    <source>
        <dbReference type="ARBA" id="ARBA00023125"/>
    </source>
</evidence>
<comment type="caution">
    <text evidence="6">The sequence shown here is derived from an EMBL/GenBank/DDBJ whole genome shotgun (WGS) entry which is preliminary data.</text>
</comment>
<dbReference type="Gene3D" id="1.10.260.40">
    <property type="entry name" value="lambda repressor-like DNA-binding domains"/>
    <property type="match status" value="1"/>
</dbReference>
<dbReference type="SUPFAM" id="SSF47413">
    <property type="entry name" value="lambda repressor-like DNA-binding domains"/>
    <property type="match status" value="1"/>
</dbReference>
<name>A0ABS4YLT4_9MICO</name>
<dbReference type="CDD" id="cd01392">
    <property type="entry name" value="HTH_LacI"/>
    <property type="match status" value="1"/>
</dbReference>
<evidence type="ECO:0000256" key="3">
    <source>
        <dbReference type="ARBA" id="ARBA00023163"/>
    </source>
</evidence>
<dbReference type="InterPro" id="IPR046335">
    <property type="entry name" value="LacI/GalR-like_sensor"/>
</dbReference>
<dbReference type="InterPro" id="IPR028082">
    <property type="entry name" value="Peripla_BP_I"/>
</dbReference>
<dbReference type="PROSITE" id="PS50932">
    <property type="entry name" value="HTH_LACI_2"/>
    <property type="match status" value="1"/>
</dbReference>
<dbReference type="RefSeq" id="WP_209891468.1">
    <property type="nucleotide sequence ID" value="NZ_BAAAJV010000047.1"/>
</dbReference>
<proteinExistence type="predicted"/>
<dbReference type="Proteomes" id="UP000698222">
    <property type="component" value="Unassembled WGS sequence"/>
</dbReference>
<evidence type="ECO:0000313" key="6">
    <source>
        <dbReference type="EMBL" id="MBP2409460.1"/>
    </source>
</evidence>
<dbReference type="PANTHER" id="PTHR30146">
    <property type="entry name" value="LACI-RELATED TRANSCRIPTIONAL REPRESSOR"/>
    <property type="match status" value="1"/>
</dbReference>
<keyword evidence="1" id="KW-0805">Transcription regulation</keyword>
<dbReference type="Pfam" id="PF13377">
    <property type="entry name" value="Peripla_BP_3"/>
    <property type="match status" value="1"/>
</dbReference>
<evidence type="ECO:0000256" key="4">
    <source>
        <dbReference type="SAM" id="MobiDB-lite"/>
    </source>
</evidence>
<dbReference type="InterPro" id="IPR000843">
    <property type="entry name" value="HTH_LacI"/>
</dbReference>
<evidence type="ECO:0000313" key="7">
    <source>
        <dbReference type="Proteomes" id="UP000698222"/>
    </source>
</evidence>
<dbReference type="EMBL" id="JAGIOC010000001">
    <property type="protein sequence ID" value="MBP2409460.1"/>
    <property type="molecule type" value="Genomic_DNA"/>
</dbReference>
<feature type="region of interest" description="Disordered" evidence="4">
    <location>
        <begin position="334"/>
        <end position="384"/>
    </location>
</feature>
<accession>A0ABS4YLT4</accession>
<protein>
    <submittedName>
        <fullName evidence="6">LacI family transcriptional regulator</fullName>
    </submittedName>
</protein>
<organism evidence="6 7">
    <name type="scientific">Brachybacterium fresconis</name>
    <dbReference type="NCBI Taxonomy" id="173363"/>
    <lineage>
        <taxon>Bacteria</taxon>
        <taxon>Bacillati</taxon>
        <taxon>Actinomycetota</taxon>
        <taxon>Actinomycetes</taxon>
        <taxon>Micrococcales</taxon>
        <taxon>Dermabacteraceae</taxon>
        <taxon>Brachybacterium</taxon>
    </lineage>
</organism>
<dbReference type="CDD" id="cd06267">
    <property type="entry name" value="PBP1_LacI_sugar_binding-like"/>
    <property type="match status" value="1"/>
</dbReference>
<evidence type="ECO:0000256" key="1">
    <source>
        <dbReference type="ARBA" id="ARBA00023015"/>
    </source>
</evidence>
<feature type="domain" description="HTH lacI-type" evidence="5">
    <location>
        <begin position="11"/>
        <end position="65"/>
    </location>
</feature>
<dbReference type="Gene3D" id="3.40.50.2300">
    <property type="match status" value="2"/>
</dbReference>
<feature type="compositionally biased region" description="Low complexity" evidence="4">
    <location>
        <begin position="363"/>
        <end position="375"/>
    </location>
</feature>
<dbReference type="SUPFAM" id="SSF53822">
    <property type="entry name" value="Periplasmic binding protein-like I"/>
    <property type="match status" value="1"/>
</dbReference>
<dbReference type="PANTHER" id="PTHR30146:SF109">
    <property type="entry name" value="HTH-TYPE TRANSCRIPTIONAL REGULATOR GALS"/>
    <property type="match status" value="1"/>
</dbReference>
<dbReference type="InterPro" id="IPR010982">
    <property type="entry name" value="Lambda_DNA-bd_dom_sf"/>
</dbReference>
<keyword evidence="2" id="KW-0238">DNA-binding</keyword>
<dbReference type="SMART" id="SM00354">
    <property type="entry name" value="HTH_LACI"/>
    <property type="match status" value="1"/>
</dbReference>